<comment type="catalytic activity">
    <reaction evidence="7">
        <text>L-threonyl-[protein] + ATP = O-phospho-L-threonyl-[protein] + ADP + H(+)</text>
        <dbReference type="Rhea" id="RHEA:46608"/>
        <dbReference type="Rhea" id="RHEA-COMP:11060"/>
        <dbReference type="Rhea" id="RHEA-COMP:11605"/>
        <dbReference type="ChEBI" id="CHEBI:15378"/>
        <dbReference type="ChEBI" id="CHEBI:30013"/>
        <dbReference type="ChEBI" id="CHEBI:30616"/>
        <dbReference type="ChEBI" id="CHEBI:61977"/>
        <dbReference type="ChEBI" id="CHEBI:456216"/>
        <dbReference type="EC" id="2.7.11.1"/>
    </reaction>
</comment>
<evidence type="ECO:0000256" key="2">
    <source>
        <dbReference type="ARBA" id="ARBA00022527"/>
    </source>
</evidence>
<evidence type="ECO:0000313" key="12">
    <source>
        <dbReference type="Proteomes" id="UP000184356"/>
    </source>
</evidence>
<evidence type="ECO:0000259" key="10">
    <source>
        <dbReference type="PROSITE" id="PS50011"/>
    </source>
</evidence>
<name>A0A1L9T599_9EURO</name>
<proteinExistence type="predicted"/>
<dbReference type="PANTHER" id="PTHR24343">
    <property type="entry name" value="SERINE/THREONINE KINASE"/>
    <property type="match status" value="1"/>
</dbReference>
<dbReference type="EC" id="2.7.11.1" evidence="1"/>
<evidence type="ECO:0000256" key="5">
    <source>
        <dbReference type="ARBA" id="ARBA00022777"/>
    </source>
</evidence>
<evidence type="ECO:0000256" key="9">
    <source>
        <dbReference type="SAM" id="MobiDB-lite"/>
    </source>
</evidence>
<dbReference type="GeneID" id="63763938"/>
<feature type="region of interest" description="Disordered" evidence="9">
    <location>
        <begin position="15"/>
        <end position="39"/>
    </location>
</feature>
<dbReference type="PROSITE" id="PS00108">
    <property type="entry name" value="PROTEIN_KINASE_ST"/>
    <property type="match status" value="1"/>
</dbReference>
<dbReference type="GO" id="GO:0005829">
    <property type="term" value="C:cytosol"/>
    <property type="evidence" value="ECO:0007669"/>
    <property type="project" value="TreeGrafter"/>
</dbReference>
<evidence type="ECO:0000256" key="7">
    <source>
        <dbReference type="ARBA" id="ARBA00047899"/>
    </source>
</evidence>
<dbReference type="STRING" id="1036612.A0A1L9T599"/>
<dbReference type="PANTHER" id="PTHR24343:SF558">
    <property type="entry name" value="PROTEIN KINASE DOMAIN-CONTAINING PROTEIN"/>
    <property type="match status" value="1"/>
</dbReference>
<keyword evidence="5" id="KW-0418">Kinase</keyword>
<keyword evidence="6" id="KW-0067">ATP-binding</keyword>
<keyword evidence="3" id="KW-0808">Transferase</keyword>
<gene>
    <name evidence="11" type="ORF">ASPSYDRAFT_49589</name>
</gene>
<dbReference type="GO" id="GO:0004674">
    <property type="term" value="F:protein serine/threonine kinase activity"/>
    <property type="evidence" value="ECO:0007669"/>
    <property type="project" value="UniProtKB-KW"/>
</dbReference>
<keyword evidence="4" id="KW-0547">Nucleotide-binding</keyword>
<evidence type="ECO:0000256" key="3">
    <source>
        <dbReference type="ARBA" id="ARBA00022679"/>
    </source>
</evidence>
<feature type="compositionally biased region" description="Basic and acidic residues" evidence="9">
    <location>
        <begin position="412"/>
        <end position="428"/>
    </location>
</feature>
<dbReference type="Proteomes" id="UP000184356">
    <property type="component" value="Unassembled WGS sequence"/>
</dbReference>
<dbReference type="Pfam" id="PF00069">
    <property type="entry name" value="Pkinase"/>
    <property type="match status" value="1"/>
</dbReference>
<evidence type="ECO:0000256" key="4">
    <source>
        <dbReference type="ARBA" id="ARBA00022741"/>
    </source>
</evidence>
<dbReference type="GO" id="GO:0005524">
    <property type="term" value="F:ATP binding"/>
    <property type="evidence" value="ECO:0007669"/>
    <property type="project" value="UniProtKB-KW"/>
</dbReference>
<dbReference type="SMART" id="SM00220">
    <property type="entry name" value="S_TKc"/>
    <property type="match status" value="1"/>
</dbReference>
<keyword evidence="2" id="KW-0723">Serine/threonine-protein kinase</keyword>
<evidence type="ECO:0000256" key="1">
    <source>
        <dbReference type="ARBA" id="ARBA00012513"/>
    </source>
</evidence>
<feature type="domain" description="Protein kinase" evidence="10">
    <location>
        <begin position="144"/>
        <end position="430"/>
    </location>
</feature>
<evidence type="ECO:0000256" key="8">
    <source>
        <dbReference type="ARBA" id="ARBA00048679"/>
    </source>
</evidence>
<reference evidence="12" key="1">
    <citation type="journal article" date="2017" name="Genome Biol.">
        <title>Comparative genomics reveals high biological diversity and specific adaptations in the industrially and medically important fungal genus Aspergillus.</title>
        <authorList>
            <person name="de Vries R.P."/>
            <person name="Riley R."/>
            <person name="Wiebenga A."/>
            <person name="Aguilar-Osorio G."/>
            <person name="Amillis S."/>
            <person name="Uchima C.A."/>
            <person name="Anderluh G."/>
            <person name="Asadollahi M."/>
            <person name="Askin M."/>
            <person name="Barry K."/>
            <person name="Battaglia E."/>
            <person name="Bayram O."/>
            <person name="Benocci T."/>
            <person name="Braus-Stromeyer S.A."/>
            <person name="Caldana C."/>
            <person name="Canovas D."/>
            <person name="Cerqueira G.C."/>
            <person name="Chen F."/>
            <person name="Chen W."/>
            <person name="Choi C."/>
            <person name="Clum A."/>
            <person name="Dos Santos R.A."/>
            <person name="Damasio A.R."/>
            <person name="Diallinas G."/>
            <person name="Emri T."/>
            <person name="Fekete E."/>
            <person name="Flipphi M."/>
            <person name="Freyberg S."/>
            <person name="Gallo A."/>
            <person name="Gournas C."/>
            <person name="Habgood R."/>
            <person name="Hainaut M."/>
            <person name="Harispe M.L."/>
            <person name="Henrissat B."/>
            <person name="Hilden K.S."/>
            <person name="Hope R."/>
            <person name="Hossain A."/>
            <person name="Karabika E."/>
            <person name="Karaffa L."/>
            <person name="Karanyi Z."/>
            <person name="Krasevec N."/>
            <person name="Kuo A."/>
            <person name="Kusch H."/>
            <person name="LaButti K."/>
            <person name="Lagendijk E.L."/>
            <person name="Lapidus A."/>
            <person name="Levasseur A."/>
            <person name="Lindquist E."/>
            <person name="Lipzen A."/>
            <person name="Logrieco A.F."/>
            <person name="MacCabe A."/>
            <person name="Maekelae M.R."/>
            <person name="Malavazi I."/>
            <person name="Melin P."/>
            <person name="Meyer V."/>
            <person name="Mielnichuk N."/>
            <person name="Miskei M."/>
            <person name="Molnar A.P."/>
            <person name="Mule G."/>
            <person name="Ngan C.Y."/>
            <person name="Orejas M."/>
            <person name="Orosz E."/>
            <person name="Ouedraogo J.P."/>
            <person name="Overkamp K.M."/>
            <person name="Park H.-S."/>
            <person name="Perrone G."/>
            <person name="Piumi F."/>
            <person name="Punt P.J."/>
            <person name="Ram A.F."/>
            <person name="Ramon A."/>
            <person name="Rauscher S."/>
            <person name="Record E."/>
            <person name="Riano-Pachon D.M."/>
            <person name="Robert V."/>
            <person name="Roehrig J."/>
            <person name="Ruller R."/>
            <person name="Salamov A."/>
            <person name="Salih N.S."/>
            <person name="Samson R.A."/>
            <person name="Sandor E."/>
            <person name="Sanguinetti M."/>
            <person name="Schuetze T."/>
            <person name="Sepcic K."/>
            <person name="Shelest E."/>
            <person name="Sherlock G."/>
            <person name="Sophianopoulou V."/>
            <person name="Squina F.M."/>
            <person name="Sun H."/>
            <person name="Susca A."/>
            <person name="Todd R.B."/>
            <person name="Tsang A."/>
            <person name="Unkles S.E."/>
            <person name="van de Wiele N."/>
            <person name="van Rossen-Uffink D."/>
            <person name="Oliveira J.V."/>
            <person name="Vesth T.C."/>
            <person name="Visser J."/>
            <person name="Yu J.-H."/>
            <person name="Zhou M."/>
            <person name="Andersen M.R."/>
            <person name="Archer D.B."/>
            <person name="Baker S.E."/>
            <person name="Benoit I."/>
            <person name="Brakhage A.A."/>
            <person name="Braus G.H."/>
            <person name="Fischer R."/>
            <person name="Frisvad J.C."/>
            <person name="Goldman G.H."/>
            <person name="Houbraken J."/>
            <person name="Oakley B."/>
            <person name="Pocsi I."/>
            <person name="Scazzocchio C."/>
            <person name="Seiboth B."/>
            <person name="vanKuyk P.A."/>
            <person name="Wortman J."/>
            <person name="Dyer P.S."/>
            <person name="Grigoriev I.V."/>
        </authorList>
    </citation>
    <scope>NUCLEOTIDE SEQUENCE [LARGE SCALE GENOMIC DNA]</scope>
    <source>
        <strain evidence="12">CBS 593.65</strain>
    </source>
</reference>
<dbReference type="Gene3D" id="1.10.510.10">
    <property type="entry name" value="Transferase(Phosphotransferase) domain 1"/>
    <property type="match status" value="1"/>
</dbReference>
<dbReference type="InterPro" id="IPR011009">
    <property type="entry name" value="Kinase-like_dom_sf"/>
</dbReference>
<evidence type="ECO:0000313" key="11">
    <source>
        <dbReference type="EMBL" id="OJJ54463.1"/>
    </source>
</evidence>
<dbReference type="AlphaFoldDB" id="A0A1L9T599"/>
<dbReference type="GO" id="GO:0030003">
    <property type="term" value="P:intracellular monoatomic cation homeostasis"/>
    <property type="evidence" value="ECO:0007669"/>
    <property type="project" value="TreeGrafter"/>
</dbReference>
<keyword evidence="12" id="KW-1185">Reference proteome</keyword>
<dbReference type="InterPro" id="IPR008271">
    <property type="entry name" value="Ser/Thr_kinase_AS"/>
</dbReference>
<evidence type="ECO:0000256" key="6">
    <source>
        <dbReference type="ARBA" id="ARBA00022840"/>
    </source>
</evidence>
<dbReference type="VEuPathDB" id="FungiDB:ASPSYDRAFT_49589"/>
<dbReference type="RefSeq" id="XP_040698269.1">
    <property type="nucleotide sequence ID" value="XM_040847865.1"/>
</dbReference>
<protein>
    <recommendedName>
        <fullName evidence="1">non-specific serine/threonine protein kinase</fullName>
        <ecNumber evidence="1">2.7.11.1</ecNumber>
    </recommendedName>
</protein>
<comment type="catalytic activity">
    <reaction evidence="8">
        <text>L-seryl-[protein] + ATP = O-phospho-L-seryl-[protein] + ADP + H(+)</text>
        <dbReference type="Rhea" id="RHEA:17989"/>
        <dbReference type="Rhea" id="RHEA-COMP:9863"/>
        <dbReference type="Rhea" id="RHEA-COMP:11604"/>
        <dbReference type="ChEBI" id="CHEBI:15378"/>
        <dbReference type="ChEBI" id="CHEBI:29999"/>
        <dbReference type="ChEBI" id="CHEBI:30616"/>
        <dbReference type="ChEBI" id="CHEBI:83421"/>
        <dbReference type="ChEBI" id="CHEBI:456216"/>
        <dbReference type="EC" id="2.7.11.1"/>
    </reaction>
</comment>
<accession>A0A1L9T599</accession>
<dbReference type="SUPFAM" id="SSF56112">
    <property type="entry name" value="Protein kinase-like (PK-like)"/>
    <property type="match status" value="1"/>
</dbReference>
<sequence>MPHSFQPLIQRLRKQTASLTQAGGIQPEGEDSRPLFTHDPTPEHEMPFLKRGLPFSREKPNDLAKQDRFVRINGGHRHDLSRQKSKRHFCPNTRLLDWIGLGGKIMRLNGSNSLQTEWEQWAESASGGWPVEGHKMAAVTQKYGEIETVAGFGNHALVLLSHKVQACNPRLDHYYAVKIFRRGPDQTGFDYKRRVTSEYSITSSLHHRNVIKIFELLPLGFDNLCECMEYCSGGDLHSLIVASRRLHEEEADCFLKQLMLGILYLHEMGIAHRDLKPENLLLTDRGCLKISDFGNAECFRLAWEGRIHLSTTRCGSAPYISPEQYLPQPLDPRFVDIWAAAIVYLAMRAGRNPWKLATDKDECFRDYIEDCKVGRQYFLIKDISHVRLSLSFLSFSWLILYHPGTKLQRPPLHVEHQSRASARSDRDPFFSVASGNPVLSGP</sequence>
<dbReference type="EMBL" id="KV878594">
    <property type="protein sequence ID" value="OJJ54463.1"/>
    <property type="molecule type" value="Genomic_DNA"/>
</dbReference>
<organism evidence="11 12">
    <name type="scientific">Aspergillus sydowii CBS 593.65</name>
    <dbReference type="NCBI Taxonomy" id="1036612"/>
    <lineage>
        <taxon>Eukaryota</taxon>
        <taxon>Fungi</taxon>
        <taxon>Dikarya</taxon>
        <taxon>Ascomycota</taxon>
        <taxon>Pezizomycotina</taxon>
        <taxon>Eurotiomycetes</taxon>
        <taxon>Eurotiomycetidae</taxon>
        <taxon>Eurotiales</taxon>
        <taxon>Aspergillaceae</taxon>
        <taxon>Aspergillus</taxon>
        <taxon>Aspergillus subgen. Nidulantes</taxon>
    </lineage>
</organism>
<dbReference type="OrthoDB" id="6513151at2759"/>
<feature type="region of interest" description="Disordered" evidence="9">
    <location>
        <begin position="412"/>
        <end position="442"/>
    </location>
</feature>
<dbReference type="InterPro" id="IPR000719">
    <property type="entry name" value="Prot_kinase_dom"/>
</dbReference>
<dbReference type="PROSITE" id="PS50011">
    <property type="entry name" value="PROTEIN_KINASE_DOM"/>
    <property type="match status" value="1"/>
</dbReference>